<protein>
    <submittedName>
        <fullName evidence="5">Ankyrin repeat protein</fullName>
    </submittedName>
</protein>
<dbReference type="PANTHER" id="PTHR24198">
    <property type="entry name" value="ANKYRIN REPEAT AND PROTEIN KINASE DOMAIN-CONTAINING PROTEIN"/>
    <property type="match status" value="1"/>
</dbReference>
<feature type="repeat" description="ANK" evidence="3">
    <location>
        <begin position="800"/>
        <end position="832"/>
    </location>
</feature>
<gene>
    <name evidence="5" type="ORF">CKAH01_12988</name>
</gene>
<dbReference type="Pfam" id="PF12796">
    <property type="entry name" value="Ank_2"/>
    <property type="match status" value="5"/>
</dbReference>
<feature type="repeat" description="ANK" evidence="3">
    <location>
        <begin position="765"/>
        <end position="797"/>
    </location>
</feature>
<feature type="repeat" description="ANK" evidence="3">
    <location>
        <begin position="699"/>
        <end position="731"/>
    </location>
</feature>
<feature type="region of interest" description="Disordered" evidence="4">
    <location>
        <begin position="448"/>
        <end position="506"/>
    </location>
</feature>
<evidence type="ECO:0000256" key="2">
    <source>
        <dbReference type="ARBA" id="ARBA00023043"/>
    </source>
</evidence>
<dbReference type="InterPro" id="IPR002110">
    <property type="entry name" value="Ankyrin_rpt"/>
</dbReference>
<dbReference type="PROSITE" id="PS50297">
    <property type="entry name" value="ANK_REP_REGION"/>
    <property type="match status" value="9"/>
</dbReference>
<evidence type="ECO:0000256" key="4">
    <source>
        <dbReference type="SAM" id="MobiDB-lite"/>
    </source>
</evidence>
<feature type="compositionally biased region" description="Basic and acidic residues" evidence="4">
    <location>
        <begin position="474"/>
        <end position="498"/>
    </location>
</feature>
<dbReference type="InterPro" id="IPR036770">
    <property type="entry name" value="Ankyrin_rpt-contain_sf"/>
</dbReference>
<feature type="compositionally biased region" description="Polar residues" evidence="4">
    <location>
        <begin position="401"/>
        <end position="411"/>
    </location>
</feature>
<sequence>MVTQKQKAWTYRVEGIPFDTTPKQLIEEYFDFDDQRHLTVRSLFPNVNCPEGEEDHDEGLTATVYFKPRDPRPDGPRLQDNLVQVDRNFTGFTPLYVPPIGTPIVADIIAVTGLAGHAYGSWAHHDDRMWLRDYLKRTASNARILTYGYESGLKDSHSFGILQDHTNTFFRKLIDIREEGKCESRPIVFVGHSLGCLIIKKAMIDAGSIGINASRLPVRAIVFLAAPHKGLHVEALQTLVKGQPTYGIVHELEKGSATLLGLNLKFAQMAHEIDILTCYETKQTKQAVKLEDGSWARKGSPVTMVDRDSAIVFTAKEIVVGADADHSEIAKIKQSQAGIFSHVKSAIHRALRPTVLLAEDHQGTSSWALPHNKVYTVPPPMYSPGAAGPYDKDIPHRPAMTPQSPAESTASILHKTPPETIRRSPSNYVSVAESLESSQDAAIHRQGLPSQPVSEAHQELEREPEIAPEPGLDTDERRQKPKSEPESEPTKPLDDRSPAEGAMSCPIASGTIKENNTDALQHVLDHGNRRLLGRYDSVGATPLHLAIRLGRLSCAKILLAMGADPNVWDSHGYTPIEAAAISEHMDIAIALWGDNAEFSLQLLHKAVEYGNEKVVELMLGKDGVEVGAQEETFGNTPLHRAASSGHEKVVRILLNHHAVVNAANNNNETPLHHAAYEGNLEACNTLINHGASLDAIDSSGDTPLKEAVSRTHCAVVDCLLDAGANCGIVDSGGNTPLHLAAEKGLVDICSSLIGHNAKLGVENSDGRTPLISAVAKNHIGVVNLILRSGANTYIHASDNGGYTSLHWAANNGSVDICTSLLNHKAPVNVQAHREYNYRTPLLAAIISNQAEVVQLLLERGAYKSNEHDRTIRRWHEFPLFEAASLGHVSCLEPLLKYVKINFEFDGWNAVAFAARFGKVEAVKFLLEKGASGSPPTILKGRWKSLPFHNVDESIADEILKILRNANHK</sequence>
<organism evidence="5 6">
    <name type="scientific">Colletotrichum kahawae</name>
    <name type="common">Coffee berry disease fungus</name>
    <dbReference type="NCBI Taxonomy" id="34407"/>
    <lineage>
        <taxon>Eukaryota</taxon>
        <taxon>Fungi</taxon>
        <taxon>Dikarya</taxon>
        <taxon>Ascomycota</taxon>
        <taxon>Pezizomycotina</taxon>
        <taxon>Sordariomycetes</taxon>
        <taxon>Hypocreomycetidae</taxon>
        <taxon>Glomerellales</taxon>
        <taxon>Glomerellaceae</taxon>
        <taxon>Colletotrichum</taxon>
        <taxon>Colletotrichum gloeosporioides species complex</taxon>
    </lineage>
</organism>
<dbReference type="AlphaFoldDB" id="A0AAE0DEH4"/>
<evidence type="ECO:0000256" key="3">
    <source>
        <dbReference type="PROSITE-ProRule" id="PRU00023"/>
    </source>
</evidence>
<feature type="region of interest" description="Disordered" evidence="4">
    <location>
        <begin position="386"/>
        <end position="424"/>
    </location>
</feature>
<feature type="repeat" description="ANK" evidence="3">
    <location>
        <begin position="836"/>
        <end position="868"/>
    </location>
</feature>
<proteinExistence type="predicted"/>
<feature type="repeat" description="ANK" evidence="3">
    <location>
        <begin position="538"/>
        <end position="570"/>
    </location>
</feature>
<feature type="repeat" description="ANK" evidence="3">
    <location>
        <begin position="666"/>
        <end position="698"/>
    </location>
</feature>
<dbReference type="EMBL" id="VYYT01000041">
    <property type="protein sequence ID" value="KAK2774935.1"/>
    <property type="molecule type" value="Genomic_DNA"/>
</dbReference>
<dbReference type="PANTHER" id="PTHR24198:SF165">
    <property type="entry name" value="ANKYRIN REPEAT-CONTAINING PROTEIN-RELATED"/>
    <property type="match status" value="1"/>
</dbReference>
<dbReference type="Proteomes" id="UP001281614">
    <property type="component" value="Unassembled WGS sequence"/>
</dbReference>
<dbReference type="Gene3D" id="3.40.50.1820">
    <property type="entry name" value="alpha/beta hydrolase"/>
    <property type="match status" value="1"/>
</dbReference>
<dbReference type="Gene3D" id="1.25.40.20">
    <property type="entry name" value="Ankyrin repeat-containing domain"/>
    <property type="match status" value="5"/>
</dbReference>
<evidence type="ECO:0000256" key="1">
    <source>
        <dbReference type="ARBA" id="ARBA00022737"/>
    </source>
</evidence>
<accession>A0AAE0DEH4</accession>
<evidence type="ECO:0000313" key="6">
    <source>
        <dbReference type="Proteomes" id="UP001281614"/>
    </source>
</evidence>
<keyword evidence="1" id="KW-0677">Repeat</keyword>
<reference evidence="5" key="1">
    <citation type="submission" date="2023-02" db="EMBL/GenBank/DDBJ databases">
        <title>Colletotrichum kahawae CIFC_Que2 genome sequencing and assembly.</title>
        <authorList>
            <person name="Baroncelli R."/>
        </authorList>
    </citation>
    <scope>NUCLEOTIDE SEQUENCE</scope>
    <source>
        <strain evidence="5">CIFC_Que2</strain>
    </source>
</reference>
<dbReference type="SUPFAM" id="SSF53474">
    <property type="entry name" value="alpha/beta-Hydrolases"/>
    <property type="match status" value="1"/>
</dbReference>
<feature type="repeat" description="ANK" evidence="3">
    <location>
        <begin position="905"/>
        <end position="931"/>
    </location>
</feature>
<comment type="caution">
    <text evidence="5">The sequence shown here is derived from an EMBL/GenBank/DDBJ whole genome shotgun (WGS) entry which is preliminary data.</text>
</comment>
<feature type="compositionally biased region" description="Basic and acidic residues" evidence="4">
    <location>
        <begin position="456"/>
        <end position="465"/>
    </location>
</feature>
<name>A0AAE0DEH4_COLKA</name>
<dbReference type="PRINTS" id="PR01415">
    <property type="entry name" value="ANKYRIN"/>
</dbReference>
<feature type="repeat" description="ANK" evidence="3">
    <location>
        <begin position="633"/>
        <end position="665"/>
    </location>
</feature>
<dbReference type="PROSITE" id="PS50088">
    <property type="entry name" value="ANK_REPEAT"/>
    <property type="match status" value="9"/>
</dbReference>
<dbReference type="SMART" id="SM00248">
    <property type="entry name" value="ANK"/>
    <property type="match status" value="10"/>
</dbReference>
<keyword evidence="2 3" id="KW-0040">ANK repeat</keyword>
<dbReference type="SUPFAM" id="SSF48403">
    <property type="entry name" value="Ankyrin repeat"/>
    <property type="match status" value="2"/>
</dbReference>
<evidence type="ECO:0000313" key="5">
    <source>
        <dbReference type="EMBL" id="KAK2774935.1"/>
    </source>
</evidence>
<feature type="repeat" description="ANK" evidence="3">
    <location>
        <begin position="732"/>
        <end position="764"/>
    </location>
</feature>
<dbReference type="InterPro" id="IPR029058">
    <property type="entry name" value="AB_hydrolase_fold"/>
</dbReference>
<keyword evidence="6" id="KW-1185">Reference proteome</keyword>